<evidence type="ECO:0008006" key="4">
    <source>
        <dbReference type="Google" id="ProtNLM"/>
    </source>
</evidence>
<dbReference type="RefSeq" id="WP_097829282.1">
    <property type="nucleotide sequence ID" value="NZ_CP089518.1"/>
</dbReference>
<name>A0A2A8TY20_BACCE</name>
<comment type="caution">
    <text evidence="2">The sequence shown here is derived from an EMBL/GenBank/DDBJ whole genome shotgun (WGS) entry which is preliminary data.</text>
</comment>
<sequence length="49" mass="5741">MKNEVNKNKNKKQNIKDVNTEQNAIYSDPKDAANMQTVPQPKDFEEIEY</sequence>
<evidence type="ECO:0000313" key="2">
    <source>
        <dbReference type="EMBL" id="PGQ05463.1"/>
    </source>
</evidence>
<gene>
    <name evidence="2" type="ORF">COA08_26540</name>
</gene>
<organism evidence="2 3">
    <name type="scientific">Bacillus cereus</name>
    <dbReference type="NCBI Taxonomy" id="1396"/>
    <lineage>
        <taxon>Bacteria</taxon>
        <taxon>Bacillati</taxon>
        <taxon>Bacillota</taxon>
        <taxon>Bacilli</taxon>
        <taxon>Bacillales</taxon>
        <taxon>Bacillaceae</taxon>
        <taxon>Bacillus</taxon>
        <taxon>Bacillus cereus group</taxon>
    </lineage>
</organism>
<evidence type="ECO:0000313" key="3">
    <source>
        <dbReference type="Proteomes" id="UP000221438"/>
    </source>
</evidence>
<proteinExistence type="predicted"/>
<dbReference type="Proteomes" id="UP000221438">
    <property type="component" value="Unassembled WGS sequence"/>
</dbReference>
<accession>A0A2A8TY20</accession>
<dbReference type="EMBL" id="NUJQ01000047">
    <property type="protein sequence ID" value="PGQ05463.1"/>
    <property type="molecule type" value="Genomic_DNA"/>
</dbReference>
<evidence type="ECO:0000256" key="1">
    <source>
        <dbReference type="SAM" id="MobiDB-lite"/>
    </source>
</evidence>
<reference evidence="2 3" key="1">
    <citation type="submission" date="2017-09" db="EMBL/GenBank/DDBJ databases">
        <title>Large-scale bioinformatics analysis of Bacillus genomes uncovers conserved roles of natural products in bacterial physiology.</title>
        <authorList>
            <consortium name="Agbiome Team Llc"/>
            <person name="Bleich R.M."/>
            <person name="Grubbs K.J."/>
            <person name="Santa Maria K.C."/>
            <person name="Allen S.E."/>
            <person name="Farag S."/>
            <person name="Shank E.A."/>
            <person name="Bowers A."/>
        </authorList>
    </citation>
    <scope>NUCLEOTIDE SEQUENCE [LARGE SCALE GENOMIC DNA]</scope>
    <source>
        <strain evidence="2 3">AFS046104</strain>
    </source>
</reference>
<feature type="region of interest" description="Disordered" evidence="1">
    <location>
        <begin position="1"/>
        <end position="49"/>
    </location>
</feature>
<dbReference type="AlphaFoldDB" id="A0A2A8TY20"/>
<protein>
    <recommendedName>
        <fullName evidence="4">Spore cortex-lytic enzyme</fullName>
    </recommendedName>
</protein>